<feature type="coiled-coil region" evidence="1">
    <location>
        <begin position="151"/>
        <end position="180"/>
    </location>
</feature>
<sequence length="478" mass="53176">MWNFQQTASPFNPGIRQKDGVPILVTSDANGLPPENPGGIIDAPAPMFVTQGAPSAIGQADAFDFKQFTSSRSSNLPSAKKRQRNDGKDKTKRANKDDSSAREDSEEQEEDEDVKDDEDEDDEDSSKNYVAIQEKNRENARNTRLRKKVYVEKLKQTVAQLGAEREIKEAEKRTKKKKEEEEIALKFQAVQTFFYYRATGELDRGRWAALLEEDVVLTQPITPYRSFDAREVVQNMREVRGVDGVVKDTASLGVLTKSLGRPGNSEDVALRYYVAKEDTVVVGRALMCRWMLRTVNAVQCGGLCELYNHGMLRAEFGEPSSDGPPGGGCKLRRLRLVFDVMSFMQQLQRCSGKACFHIVPNTVAMAKQGADEARLVCAAQPPYAVAHVNRAWQALFGQGLEEVYGRPLAFLDGGGPGAAESVVARADDQFPLQRACSFLARANSRYRMAFPARVCAYPLAADPPRRPGHYLLVFHEVK</sequence>
<evidence type="ECO:0008006" key="4">
    <source>
        <dbReference type="Google" id="ProtNLM"/>
    </source>
</evidence>
<dbReference type="CDD" id="cd14809">
    <property type="entry name" value="bZIP_AUREO-like"/>
    <property type="match status" value="1"/>
</dbReference>
<protein>
    <recommendedName>
        <fullName evidence="4">BZIP domain-containing protein</fullName>
    </recommendedName>
</protein>
<feature type="compositionally biased region" description="Polar residues" evidence="2">
    <location>
        <begin position="68"/>
        <end position="77"/>
    </location>
</feature>
<accession>A0A7S3UTR3</accession>
<organism evidence="3">
    <name type="scientific">Heterosigma akashiwo</name>
    <name type="common">Chromophytic alga</name>
    <name type="synonym">Heterosigma carterae</name>
    <dbReference type="NCBI Taxonomy" id="2829"/>
    <lineage>
        <taxon>Eukaryota</taxon>
        <taxon>Sar</taxon>
        <taxon>Stramenopiles</taxon>
        <taxon>Ochrophyta</taxon>
        <taxon>Raphidophyceae</taxon>
        <taxon>Chattonellales</taxon>
        <taxon>Chattonellaceae</taxon>
        <taxon>Heterosigma</taxon>
    </lineage>
</organism>
<feature type="compositionally biased region" description="Basic and acidic residues" evidence="2">
    <location>
        <begin position="84"/>
        <end position="103"/>
    </location>
</feature>
<evidence type="ECO:0000313" key="3">
    <source>
        <dbReference type="EMBL" id="CAE0624469.1"/>
    </source>
</evidence>
<feature type="compositionally biased region" description="Acidic residues" evidence="2">
    <location>
        <begin position="104"/>
        <end position="124"/>
    </location>
</feature>
<dbReference type="AlphaFoldDB" id="A0A7S3UTR3"/>
<reference evidence="3" key="1">
    <citation type="submission" date="2021-01" db="EMBL/GenBank/DDBJ databases">
        <authorList>
            <person name="Corre E."/>
            <person name="Pelletier E."/>
            <person name="Niang G."/>
            <person name="Scheremetjew M."/>
            <person name="Finn R."/>
            <person name="Kale V."/>
            <person name="Holt S."/>
            <person name="Cochrane G."/>
            <person name="Meng A."/>
            <person name="Brown T."/>
            <person name="Cohen L."/>
        </authorList>
    </citation>
    <scope>NUCLEOTIDE SEQUENCE</scope>
    <source>
        <strain evidence="3">CCMP3107</strain>
    </source>
</reference>
<feature type="region of interest" description="Disordered" evidence="2">
    <location>
        <begin position="26"/>
        <end position="46"/>
    </location>
</feature>
<feature type="region of interest" description="Disordered" evidence="2">
    <location>
        <begin position="68"/>
        <end position="138"/>
    </location>
</feature>
<proteinExistence type="predicted"/>
<gene>
    <name evidence="3" type="ORF">HAKA00212_LOCUS3136</name>
</gene>
<evidence type="ECO:0000256" key="1">
    <source>
        <dbReference type="SAM" id="Coils"/>
    </source>
</evidence>
<name>A0A7S3UTR3_HETAK</name>
<evidence type="ECO:0000256" key="2">
    <source>
        <dbReference type="SAM" id="MobiDB-lite"/>
    </source>
</evidence>
<dbReference type="EMBL" id="HBIU01007955">
    <property type="protein sequence ID" value="CAE0624469.1"/>
    <property type="molecule type" value="Transcribed_RNA"/>
</dbReference>
<keyword evidence="1" id="KW-0175">Coiled coil</keyword>